<keyword evidence="1" id="KW-0812">Transmembrane</keyword>
<organism evidence="2 3">
    <name type="scientific">Ottowia flava</name>
    <dbReference type="NCBI Taxonomy" id="2675430"/>
    <lineage>
        <taxon>Bacteria</taxon>
        <taxon>Pseudomonadati</taxon>
        <taxon>Pseudomonadota</taxon>
        <taxon>Betaproteobacteria</taxon>
        <taxon>Burkholderiales</taxon>
        <taxon>Comamonadaceae</taxon>
        <taxon>Ottowia</taxon>
    </lineage>
</organism>
<sequence>MKRSLVAAAVVAALGLLSMGLLGALVYLLAAPVLWPVYGNFEHWSGDDVWPAMIGAGMLWALGFLAAGWLNGRLAHAAWPKWQRRAVYGLVLWLSAVAIWALLLATMDIRLS</sequence>
<name>A0ABW4KY55_9BURK</name>
<comment type="caution">
    <text evidence="2">The sequence shown here is derived from an EMBL/GenBank/DDBJ whole genome shotgun (WGS) entry which is preliminary data.</text>
</comment>
<evidence type="ECO:0000256" key="1">
    <source>
        <dbReference type="SAM" id="Phobius"/>
    </source>
</evidence>
<feature type="transmembrane region" description="Helical" evidence="1">
    <location>
        <begin position="86"/>
        <end position="107"/>
    </location>
</feature>
<dbReference type="EMBL" id="JBHUEJ010000039">
    <property type="protein sequence ID" value="MFD1712351.1"/>
    <property type="molecule type" value="Genomic_DNA"/>
</dbReference>
<keyword evidence="1" id="KW-0472">Membrane</keyword>
<proteinExistence type="predicted"/>
<protein>
    <recommendedName>
        <fullName evidence="4">Transmembrane protein</fullName>
    </recommendedName>
</protein>
<keyword evidence="3" id="KW-1185">Reference proteome</keyword>
<evidence type="ECO:0000313" key="2">
    <source>
        <dbReference type="EMBL" id="MFD1712351.1"/>
    </source>
</evidence>
<accession>A0ABW4KY55</accession>
<keyword evidence="1" id="KW-1133">Transmembrane helix</keyword>
<gene>
    <name evidence="2" type="ORF">ACFSF0_17260</name>
</gene>
<dbReference type="Proteomes" id="UP001597304">
    <property type="component" value="Unassembled WGS sequence"/>
</dbReference>
<feature type="transmembrane region" description="Helical" evidence="1">
    <location>
        <begin position="54"/>
        <end position="74"/>
    </location>
</feature>
<evidence type="ECO:0008006" key="4">
    <source>
        <dbReference type="Google" id="ProtNLM"/>
    </source>
</evidence>
<dbReference type="RefSeq" id="WP_147915068.1">
    <property type="nucleotide sequence ID" value="NZ_JBHUEJ010000039.1"/>
</dbReference>
<reference evidence="3" key="1">
    <citation type="journal article" date="2019" name="Int. J. Syst. Evol. Microbiol.">
        <title>The Global Catalogue of Microorganisms (GCM) 10K type strain sequencing project: providing services to taxonomists for standard genome sequencing and annotation.</title>
        <authorList>
            <consortium name="The Broad Institute Genomics Platform"/>
            <consortium name="The Broad Institute Genome Sequencing Center for Infectious Disease"/>
            <person name="Wu L."/>
            <person name="Ma J."/>
        </authorList>
    </citation>
    <scope>NUCLEOTIDE SEQUENCE [LARGE SCALE GENOMIC DNA]</scope>
    <source>
        <strain evidence="3">LMG 29247</strain>
    </source>
</reference>
<evidence type="ECO:0000313" key="3">
    <source>
        <dbReference type="Proteomes" id="UP001597304"/>
    </source>
</evidence>